<dbReference type="EMBL" id="BNCO01000004">
    <property type="protein sequence ID" value="GIL47004.1"/>
    <property type="molecule type" value="Genomic_DNA"/>
</dbReference>
<dbReference type="Proteomes" id="UP000747399">
    <property type="component" value="Unassembled WGS sequence"/>
</dbReference>
<gene>
    <name evidence="3" type="ORF">Vafri_3844</name>
</gene>
<evidence type="ECO:0000313" key="3">
    <source>
        <dbReference type="EMBL" id="GIL47004.1"/>
    </source>
</evidence>
<reference evidence="3" key="1">
    <citation type="journal article" date="2021" name="Proc. Natl. Acad. Sci. U.S.A.">
        <title>Three genomes in the algal genus Volvox reveal the fate of a haploid sex-determining region after a transition to homothallism.</title>
        <authorList>
            <person name="Yamamoto K."/>
            <person name="Hamaji T."/>
            <person name="Kawai-Toyooka H."/>
            <person name="Matsuzaki R."/>
            <person name="Takahashi F."/>
            <person name="Nishimura Y."/>
            <person name="Kawachi M."/>
            <person name="Noguchi H."/>
            <person name="Minakuchi Y."/>
            <person name="Umen J.G."/>
            <person name="Toyoda A."/>
            <person name="Nozaki H."/>
        </authorList>
    </citation>
    <scope>NUCLEOTIDE SEQUENCE</scope>
    <source>
        <strain evidence="3">NIES-3780</strain>
    </source>
</reference>
<proteinExistence type="predicted"/>
<accession>A0A8J4EV89</accession>
<feature type="compositionally biased region" description="Low complexity" evidence="1">
    <location>
        <begin position="15"/>
        <end position="30"/>
    </location>
</feature>
<keyword evidence="2" id="KW-0472">Membrane</keyword>
<dbReference type="AlphaFoldDB" id="A0A8J4EV89"/>
<keyword evidence="2" id="KW-0812">Transmembrane</keyword>
<sequence length="152" mass="16449">RERERDPCLPPPFSTPSLLVSVSPSVSVSPRQRRSLRLAAQPLAESAPHPLPPHHQQAAAAPTGPHCRHRRPEPGSGGRANRPQPTAASRLRNPARDAACGRRNRNLTAAQPATPRMNSYRRNRQSEARTTTATGVVAVVVLLLVVLLLLVV</sequence>
<evidence type="ECO:0000313" key="4">
    <source>
        <dbReference type="Proteomes" id="UP000747399"/>
    </source>
</evidence>
<evidence type="ECO:0000256" key="2">
    <source>
        <dbReference type="SAM" id="Phobius"/>
    </source>
</evidence>
<feature type="region of interest" description="Disordered" evidence="1">
    <location>
        <begin position="1"/>
        <end position="129"/>
    </location>
</feature>
<evidence type="ECO:0000256" key="1">
    <source>
        <dbReference type="SAM" id="MobiDB-lite"/>
    </source>
</evidence>
<comment type="caution">
    <text evidence="3">The sequence shown here is derived from an EMBL/GenBank/DDBJ whole genome shotgun (WGS) entry which is preliminary data.</text>
</comment>
<keyword evidence="2" id="KW-1133">Transmembrane helix</keyword>
<keyword evidence="4" id="KW-1185">Reference proteome</keyword>
<organism evidence="3 4">
    <name type="scientific">Volvox africanus</name>
    <dbReference type="NCBI Taxonomy" id="51714"/>
    <lineage>
        <taxon>Eukaryota</taxon>
        <taxon>Viridiplantae</taxon>
        <taxon>Chlorophyta</taxon>
        <taxon>core chlorophytes</taxon>
        <taxon>Chlorophyceae</taxon>
        <taxon>CS clade</taxon>
        <taxon>Chlamydomonadales</taxon>
        <taxon>Volvocaceae</taxon>
        <taxon>Volvox</taxon>
    </lineage>
</organism>
<name>A0A8J4EV89_9CHLO</name>
<feature type="transmembrane region" description="Helical" evidence="2">
    <location>
        <begin position="131"/>
        <end position="151"/>
    </location>
</feature>
<feature type="non-terminal residue" evidence="3">
    <location>
        <position position="152"/>
    </location>
</feature>
<protein>
    <submittedName>
        <fullName evidence="3">Uncharacterized protein</fullName>
    </submittedName>
</protein>